<dbReference type="Proteomes" id="UP000297989">
    <property type="component" value="Unassembled WGS sequence"/>
</dbReference>
<feature type="domain" description="MTTase N-terminal" evidence="1">
    <location>
        <begin position="3"/>
        <end position="71"/>
    </location>
</feature>
<dbReference type="PANTHER" id="PTHR43020">
    <property type="entry name" value="CDK5 REGULATORY SUBUNIT-ASSOCIATED PROTEIN 1"/>
    <property type="match status" value="1"/>
</dbReference>
<dbReference type="GO" id="GO:0005829">
    <property type="term" value="C:cytosol"/>
    <property type="evidence" value="ECO:0007669"/>
    <property type="project" value="TreeGrafter"/>
</dbReference>
<dbReference type="GO" id="GO:0035597">
    <property type="term" value="F:tRNA-2-methylthio-N(6)-dimethylallyladenosine(37) synthase activity"/>
    <property type="evidence" value="ECO:0007669"/>
    <property type="project" value="TreeGrafter"/>
</dbReference>
<dbReference type="InterPro" id="IPR038135">
    <property type="entry name" value="Methylthiotransferase_N_sf"/>
</dbReference>
<dbReference type="InterPro" id="IPR013848">
    <property type="entry name" value="Methylthiotransferase_N"/>
</dbReference>
<protein>
    <recommendedName>
        <fullName evidence="1">MTTase N-terminal domain-containing protein</fullName>
    </recommendedName>
</protein>
<dbReference type="EMBL" id="PYKK01000901">
    <property type="protein sequence ID" value="TGD38520.1"/>
    <property type="molecule type" value="Genomic_DNA"/>
</dbReference>
<dbReference type="Pfam" id="PF00919">
    <property type="entry name" value="UPF0004"/>
    <property type="match status" value="1"/>
</dbReference>
<accession>A0A659SE74</accession>
<evidence type="ECO:0000313" key="3">
    <source>
        <dbReference type="Proteomes" id="UP000297989"/>
    </source>
</evidence>
<dbReference type="Gene3D" id="3.40.50.12160">
    <property type="entry name" value="Methylthiotransferase, N-terminal domain"/>
    <property type="match status" value="1"/>
</dbReference>
<comment type="caution">
    <text evidence="2">The sequence shown here is derived from an EMBL/GenBank/DDBJ whole genome shotgun (WGS) entry which is preliminary data.</text>
</comment>
<evidence type="ECO:0000313" key="2">
    <source>
        <dbReference type="EMBL" id="TGD38520.1"/>
    </source>
</evidence>
<evidence type="ECO:0000259" key="1">
    <source>
        <dbReference type="PROSITE" id="PS51449"/>
    </source>
</evidence>
<dbReference type="GO" id="GO:0046872">
    <property type="term" value="F:metal ion binding"/>
    <property type="evidence" value="ECO:0007669"/>
    <property type="project" value="UniProtKB-KW"/>
</dbReference>
<reference evidence="2 3" key="1">
    <citation type="submission" date="2018-03" db="EMBL/GenBank/DDBJ databases">
        <title>Non-Typhoidal Salmonella genome sequencing and assembly.</title>
        <authorList>
            <person name="Matchawe C."/>
        </authorList>
    </citation>
    <scope>NUCLEOTIDE SEQUENCE [LARGE SCALE GENOMIC DNA]</scope>
    <source>
        <strain evidence="2 3">8EV</strain>
    </source>
</reference>
<proteinExistence type="predicted"/>
<name>A0A659SE74_SALET</name>
<dbReference type="GO" id="GO:0051539">
    <property type="term" value="F:4 iron, 4 sulfur cluster binding"/>
    <property type="evidence" value="ECO:0007669"/>
    <property type="project" value="UniProtKB-KW"/>
</dbReference>
<dbReference type="PROSITE" id="PS51449">
    <property type="entry name" value="MTTASE_N"/>
    <property type="match status" value="1"/>
</dbReference>
<sequence>MPKNLHSKTWGCQMNEADSAKMADLLDATHGYQLTDVAEEAVVLLLNTCSIREQAQANVFPPLGRWRRCTG</sequence>
<feature type="non-terminal residue" evidence="2">
    <location>
        <position position="71"/>
    </location>
</feature>
<dbReference type="PANTHER" id="PTHR43020:SF2">
    <property type="entry name" value="MITOCHONDRIAL TRNA METHYLTHIOTRANSFERASE CDK5RAP1"/>
    <property type="match status" value="1"/>
</dbReference>
<dbReference type="AlphaFoldDB" id="A0A659SE74"/>
<organism evidence="2 3">
    <name type="scientific">Salmonella enterica subsp. enterica serovar Poona</name>
    <dbReference type="NCBI Taxonomy" id="436295"/>
    <lineage>
        <taxon>Bacteria</taxon>
        <taxon>Pseudomonadati</taxon>
        <taxon>Pseudomonadota</taxon>
        <taxon>Gammaproteobacteria</taxon>
        <taxon>Enterobacterales</taxon>
        <taxon>Enterobacteriaceae</taxon>
        <taxon>Salmonella</taxon>
    </lineage>
</organism>
<gene>
    <name evidence="2" type="ORF">C9F10_12580</name>
</gene>